<keyword evidence="1" id="KW-0732">Signal</keyword>
<protein>
    <submittedName>
        <fullName evidence="2">ATPase</fullName>
    </submittedName>
</protein>
<evidence type="ECO:0000313" key="3">
    <source>
        <dbReference type="Proteomes" id="UP000241167"/>
    </source>
</evidence>
<sequence>MKPRLAALALALVPALPWGAAAQAEVVSAAPAGFEVRSVRIVKATPEQIWAMLGRIGSWWDSAHTYSGSAANMSLDLTPGGCFCERILAGARTSGGGTSQAAGGVQHGRVLMTMPYASVTLDAALGPILNEAAVGRLTWRLRTVEGGTEITQTYAVAGTIRGGAEALAPAVDGVMGQALERLAKALAG</sequence>
<dbReference type="InterPro" id="IPR019587">
    <property type="entry name" value="Polyketide_cyclase/dehydratase"/>
</dbReference>
<dbReference type="Pfam" id="PF10604">
    <property type="entry name" value="Polyketide_cyc2"/>
    <property type="match status" value="1"/>
</dbReference>
<dbReference type="RefSeq" id="WP_106512166.1">
    <property type="nucleotide sequence ID" value="NZ_PXYI01000002.1"/>
</dbReference>
<feature type="chain" id="PRO_5015175355" evidence="1">
    <location>
        <begin position="21"/>
        <end position="188"/>
    </location>
</feature>
<dbReference type="Proteomes" id="UP000241167">
    <property type="component" value="Unassembled WGS sequence"/>
</dbReference>
<proteinExistence type="predicted"/>
<dbReference type="EMBL" id="PXYI01000002">
    <property type="protein sequence ID" value="PSJ42000.1"/>
    <property type="molecule type" value="Genomic_DNA"/>
</dbReference>
<feature type="signal peptide" evidence="1">
    <location>
        <begin position="1"/>
        <end position="20"/>
    </location>
</feature>
<dbReference type="SUPFAM" id="SSF55961">
    <property type="entry name" value="Bet v1-like"/>
    <property type="match status" value="1"/>
</dbReference>
<organism evidence="2 3">
    <name type="scientific">Allosphingosinicella deserti</name>
    <dbReference type="NCBI Taxonomy" id="2116704"/>
    <lineage>
        <taxon>Bacteria</taxon>
        <taxon>Pseudomonadati</taxon>
        <taxon>Pseudomonadota</taxon>
        <taxon>Alphaproteobacteria</taxon>
        <taxon>Sphingomonadales</taxon>
        <taxon>Sphingomonadaceae</taxon>
        <taxon>Allosphingosinicella</taxon>
    </lineage>
</organism>
<dbReference type="OrthoDB" id="5735475at2"/>
<gene>
    <name evidence="2" type="ORF">C7I55_07020</name>
</gene>
<name>A0A2P7QVN3_9SPHN</name>
<keyword evidence="3" id="KW-1185">Reference proteome</keyword>
<evidence type="ECO:0000313" key="2">
    <source>
        <dbReference type="EMBL" id="PSJ42000.1"/>
    </source>
</evidence>
<evidence type="ECO:0000256" key="1">
    <source>
        <dbReference type="SAM" id="SignalP"/>
    </source>
</evidence>
<dbReference type="InterPro" id="IPR023393">
    <property type="entry name" value="START-like_dom_sf"/>
</dbReference>
<comment type="caution">
    <text evidence="2">The sequence shown here is derived from an EMBL/GenBank/DDBJ whole genome shotgun (WGS) entry which is preliminary data.</text>
</comment>
<dbReference type="Gene3D" id="3.30.530.20">
    <property type="match status" value="1"/>
</dbReference>
<reference evidence="2 3" key="1">
    <citation type="submission" date="2018-03" db="EMBL/GenBank/DDBJ databases">
        <title>The draft genome of Sphingosinicella sp. GL-C-18.</title>
        <authorList>
            <person name="Liu L."/>
            <person name="Li L."/>
            <person name="Liang L."/>
            <person name="Zhang X."/>
            <person name="Wang T."/>
        </authorList>
    </citation>
    <scope>NUCLEOTIDE SEQUENCE [LARGE SCALE GENOMIC DNA]</scope>
    <source>
        <strain evidence="2 3">GL-C-18</strain>
    </source>
</reference>
<dbReference type="AlphaFoldDB" id="A0A2P7QVN3"/>
<accession>A0A2P7QVN3</accession>